<dbReference type="eggNOG" id="COG1195">
    <property type="taxonomic scope" value="Bacteria"/>
</dbReference>
<evidence type="ECO:0000256" key="6">
    <source>
        <dbReference type="ARBA" id="ARBA00022741"/>
    </source>
</evidence>
<keyword evidence="9 13" id="KW-0238">DNA-binding</keyword>
<sequence>MYVSHLSLLDFRSYEAVDVELEPGPNAFVGRNGQGKTNLVEAIAYVATLGSHRVANDTPLIRAGAQRAVVRTRIVRADRASTVELEITAGKANRARVNRGQPGRARDVLGILRTVLFAPEDLALVKGDPDGRRRFLDQLVVQLLPRAAGILQDYERVVRQRSALLKSLRQVRGAGRTPDLSTLEVWDAKAAQLGAQILAMRHALVAALRPEVAAAYEQVSDANGHAEIEYRSTVPVDAPTGTGAAAPPSAHDLEKAMLEALAEAHPQEVERGVSLVGPHRDDLVLSLAGLPAKGYASHGESWSFALALRLASYRLLGGGASALPDGGTPVPVPPAAEQVFWDPDHGTDADPVLILDDVFAELDVRRRERLAELVAPARQVLVTAAVPADVPPGLLGARFEVTPGVVRRAD</sequence>
<keyword evidence="17" id="KW-1185">Reference proteome</keyword>
<evidence type="ECO:0000256" key="4">
    <source>
        <dbReference type="ARBA" id="ARBA00022490"/>
    </source>
</evidence>
<dbReference type="GO" id="GO:0003697">
    <property type="term" value="F:single-stranded DNA binding"/>
    <property type="evidence" value="ECO:0007669"/>
    <property type="project" value="UniProtKB-UniRule"/>
</dbReference>
<dbReference type="Gene3D" id="3.40.50.300">
    <property type="entry name" value="P-loop containing nucleotide triphosphate hydrolases"/>
    <property type="match status" value="2"/>
</dbReference>
<evidence type="ECO:0000256" key="8">
    <source>
        <dbReference type="ARBA" id="ARBA00022840"/>
    </source>
</evidence>
<dbReference type="GO" id="GO:0005737">
    <property type="term" value="C:cytoplasm"/>
    <property type="evidence" value="ECO:0007669"/>
    <property type="project" value="UniProtKB-SubCell"/>
</dbReference>
<evidence type="ECO:0000256" key="7">
    <source>
        <dbReference type="ARBA" id="ARBA00022763"/>
    </source>
</evidence>
<dbReference type="InterPro" id="IPR018078">
    <property type="entry name" value="DNA-binding_RecF_CS"/>
</dbReference>
<evidence type="ECO:0000256" key="2">
    <source>
        <dbReference type="ARBA" id="ARBA00008016"/>
    </source>
</evidence>
<dbReference type="EMBL" id="CP002810">
    <property type="protein sequence ID" value="AEG42822.1"/>
    <property type="molecule type" value="Genomic_DNA"/>
</dbReference>
<dbReference type="InterPro" id="IPR042174">
    <property type="entry name" value="RecF_2"/>
</dbReference>
<dbReference type="Proteomes" id="UP000009236">
    <property type="component" value="Chromosome"/>
</dbReference>
<dbReference type="GO" id="GO:0005524">
    <property type="term" value="F:ATP binding"/>
    <property type="evidence" value="ECO:0007669"/>
    <property type="project" value="UniProtKB-UniRule"/>
</dbReference>
<dbReference type="GO" id="GO:0009432">
    <property type="term" value="P:SOS response"/>
    <property type="evidence" value="ECO:0007669"/>
    <property type="project" value="UniProtKB-UniRule"/>
</dbReference>
<feature type="domain" description="RecF/RecN/SMC N-terminal" evidence="15">
    <location>
        <begin position="2"/>
        <end position="384"/>
    </location>
</feature>
<evidence type="ECO:0000256" key="14">
    <source>
        <dbReference type="RuleBase" id="RU000578"/>
    </source>
</evidence>
<evidence type="ECO:0000256" key="12">
    <source>
        <dbReference type="ARBA" id="ARBA00025401"/>
    </source>
</evidence>
<keyword evidence="8 13" id="KW-0067">ATP-binding</keyword>
<feature type="binding site" evidence="13">
    <location>
        <begin position="30"/>
        <end position="37"/>
    </location>
    <ligand>
        <name>ATP</name>
        <dbReference type="ChEBI" id="CHEBI:30616"/>
    </ligand>
</feature>
<proteinExistence type="inferred from homology"/>
<comment type="similarity">
    <text evidence="2 13 14">Belongs to the RecF family.</text>
</comment>
<keyword evidence="4 13" id="KW-0963">Cytoplasm</keyword>
<dbReference type="NCBIfam" id="TIGR00611">
    <property type="entry name" value="recf"/>
    <property type="match status" value="1"/>
</dbReference>
<accession>F6FQ69</accession>
<name>F6FQ69_ISOV2</name>
<dbReference type="STRING" id="743718.Isova_0004"/>
<dbReference type="Gene3D" id="1.20.1050.90">
    <property type="entry name" value="RecF/RecN/SMC, N-terminal domain"/>
    <property type="match status" value="1"/>
</dbReference>
<protein>
    <recommendedName>
        <fullName evidence="3 13">DNA replication and repair protein RecF</fullName>
    </recommendedName>
</protein>
<dbReference type="PANTHER" id="PTHR32182:SF0">
    <property type="entry name" value="DNA REPLICATION AND REPAIR PROTEIN RECF"/>
    <property type="match status" value="1"/>
</dbReference>
<gene>
    <name evidence="13" type="primary">recF</name>
    <name evidence="16" type="ordered locus">Isova_0004</name>
</gene>
<dbReference type="SUPFAM" id="SSF52540">
    <property type="entry name" value="P-loop containing nucleoside triphosphate hydrolases"/>
    <property type="match status" value="1"/>
</dbReference>
<evidence type="ECO:0000256" key="9">
    <source>
        <dbReference type="ARBA" id="ARBA00023125"/>
    </source>
</evidence>
<dbReference type="GO" id="GO:0006302">
    <property type="term" value="P:double-strand break repair"/>
    <property type="evidence" value="ECO:0007669"/>
    <property type="project" value="TreeGrafter"/>
</dbReference>
<keyword evidence="11 13" id="KW-0742">SOS response</keyword>
<dbReference type="HAMAP" id="MF_00365">
    <property type="entry name" value="RecF"/>
    <property type="match status" value="1"/>
</dbReference>
<evidence type="ECO:0000256" key="11">
    <source>
        <dbReference type="ARBA" id="ARBA00023236"/>
    </source>
</evidence>
<organism evidence="17">
    <name type="scientific">Isoptericola variabilis (strain 225)</name>
    <dbReference type="NCBI Taxonomy" id="743718"/>
    <lineage>
        <taxon>Bacteria</taxon>
        <taxon>Bacillati</taxon>
        <taxon>Actinomycetota</taxon>
        <taxon>Actinomycetes</taxon>
        <taxon>Micrococcales</taxon>
        <taxon>Promicromonosporaceae</taxon>
        <taxon>Isoptericola</taxon>
    </lineage>
</organism>
<evidence type="ECO:0000256" key="10">
    <source>
        <dbReference type="ARBA" id="ARBA00023204"/>
    </source>
</evidence>
<keyword evidence="5 13" id="KW-0235">DNA replication</keyword>
<reference evidence="16 17" key="1">
    <citation type="submission" date="2011-05" db="EMBL/GenBank/DDBJ databases">
        <title>Complete sequence of Isoptericola variabilis 225.</title>
        <authorList>
            <consortium name="US DOE Joint Genome Institute"/>
            <person name="Lucas S."/>
            <person name="Han J."/>
            <person name="Lapidus A."/>
            <person name="Cheng J.-F."/>
            <person name="Goodwin L."/>
            <person name="Pitluck S."/>
            <person name="Peters L."/>
            <person name="Mikhailova N."/>
            <person name="Zeytun A."/>
            <person name="Han C."/>
            <person name="Tapia R."/>
            <person name="Land M."/>
            <person name="Hauser L."/>
            <person name="Kyrpides N."/>
            <person name="Ivanova N."/>
            <person name="Pagani I."/>
            <person name="Siebers A."/>
            <person name="Allgaier M."/>
            <person name="Thelen M."/>
            <person name="Hugenholtz P."/>
            <person name="Gladden J."/>
            <person name="Woyke T."/>
        </authorList>
    </citation>
    <scope>NUCLEOTIDE SEQUENCE [LARGE SCALE GENOMIC DNA]</scope>
    <source>
        <strain evidence="17">225</strain>
    </source>
</reference>
<dbReference type="PROSITE" id="PS00618">
    <property type="entry name" value="RECF_2"/>
    <property type="match status" value="1"/>
</dbReference>
<comment type="subcellular location">
    <subcellularLocation>
        <location evidence="1 13 14">Cytoplasm</location>
    </subcellularLocation>
</comment>
<dbReference type="PROSITE" id="PS00617">
    <property type="entry name" value="RECF_1"/>
    <property type="match status" value="1"/>
</dbReference>
<dbReference type="KEGG" id="iva:Isova_0004"/>
<evidence type="ECO:0000256" key="1">
    <source>
        <dbReference type="ARBA" id="ARBA00004496"/>
    </source>
</evidence>
<evidence type="ECO:0000313" key="16">
    <source>
        <dbReference type="EMBL" id="AEG42822.1"/>
    </source>
</evidence>
<dbReference type="PANTHER" id="PTHR32182">
    <property type="entry name" value="DNA REPLICATION AND REPAIR PROTEIN RECF"/>
    <property type="match status" value="1"/>
</dbReference>
<evidence type="ECO:0000313" key="17">
    <source>
        <dbReference type="Proteomes" id="UP000009236"/>
    </source>
</evidence>
<dbReference type="InterPro" id="IPR003395">
    <property type="entry name" value="RecF/RecN/SMC_N"/>
</dbReference>
<dbReference type="HOGENOM" id="CLU_040267_1_1_11"/>
<dbReference type="InterPro" id="IPR001238">
    <property type="entry name" value="DNA-binding_RecF"/>
</dbReference>
<dbReference type="InterPro" id="IPR027417">
    <property type="entry name" value="P-loop_NTPase"/>
</dbReference>
<evidence type="ECO:0000256" key="3">
    <source>
        <dbReference type="ARBA" id="ARBA00020170"/>
    </source>
</evidence>
<keyword evidence="10 13" id="KW-0234">DNA repair</keyword>
<dbReference type="RefSeq" id="WP_013837217.1">
    <property type="nucleotide sequence ID" value="NC_015588.1"/>
</dbReference>
<keyword evidence="7 13" id="KW-0227">DNA damage</keyword>
<dbReference type="AlphaFoldDB" id="F6FQ69"/>
<evidence type="ECO:0000256" key="5">
    <source>
        <dbReference type="ARBA" id="ARBA00022705"/>
    </source>
</evidence>
<keyword evidence="6 13" id="KW-0547">Nucleotide-binding</keyword>
<evidence type="ECO:0000256" key="13">
    <source>
        <dbReference type="HAMAP-Rule" id="MF_00365"/>
    </source>
</evidence>
<evidence type="ECO:0000259" key="15">
    <source>
        <dbReference type="Pfam" id="PF02463"/>
    </source>
</evidence>
<dbReference type="GO" id="GO:0000731">
    <property type="term" value="P:DNA synthesis involved in DNA repair"/>
    <property type="evidence" value="ECO:0007669"/>
    <property type="project" value="TreeGrafter"/>
</dbReference>
<comment type="function">
    <text evidence="12 13 14">The RecF protein is involved in DNA metabolism; it is required for DNA replication and normal SOS inducibility. RecF binds preferentially to single-stranded, linear DNA. It also seems to bind ATP.</text>
</comment>
<dbReference type="Pfam" id="PF02463">
    <property type="entry name" value="SMC_N"/>
    <property type="match status" value="1"/>
</dbReference>
<dbReference type="GO" id="GO:0006260">
    <property type="term" value="P:DNA replication"/>
    <property type="evidence" value="ECO:0007669"/>
    <property type="project" value="UniProtKB-UniRule"/>
</dbReference>